<reference evidence="1" key="1">
    <citation type="submission" date="2016-05" db="EMBL/GenBank/DDBJ databases">
        <authorList>
            <person name="Lavstsen T."/>
            <person name="Jespersen J.S."/>
        </authorList>
    </citation>
    <scope>NUCLEOTIDE SEQUENCE</scope>
    <source>
        <tissue evidence="1">Brain</tissue>
    </source>
</reference>
<feature type="non-terminal residue" evidence="1">
    <location>
        <position position="72"/>
    </location>
</feature>
<dbReference type="AlphaFoldDB" id="A0A1A8R0W1"/>
<organism evidence="1">
    <name type="scientific">Nothobranchius rachovii</name>
    <name type="common">bluefin notho</name>
    <dbReference type="NCBI Taxonomy" id="451742"/>
    <lineage>
        <taxon>Eukaryota</taxon>
        <taxon>Metazoa</taxon>
        <taxon>Chordata</taxon>
        <taxon>Craniata</taxon>
        <taxon>Vertebrata</taxon>
        <taxon>Euteleostomi</taxon>
        <taxon>Actinopterygii</taxon>
        <taxon>Neopterygii</taxon>
        <taxon>Teleostei</taxon>
        <taxon>Neoteleostei</taxon>
        <taxon>Acanthomorphata</taxon>
        <taxon>Ovalentaria</taxon>
        <taxon>Atherinomorphae</taxon>
        <taxon>Cyprinodontiformes</taxon>
        <taxon>Nothobranchiidae</taxon>
        <taxon>Nothobranchius</taxon>
    </lineage>
</organism>
<dbReference type="EMBL" id="HAEI01006932">
    <property type="protein sequence ID" value="SBR99700.1"/>
    <property type="molecule type" value="Transcribed_RNA"/>
</dbReference>
<proteinExistence type="predicted"/>
<name>A0A1A8R0W1_9TELE</name>
<gene>
    <name evidence="1" type="primary">Nfu_g_1_017859</name>
</gene>
<sequence>KQKEVALLGLMQDLGNTSASFLNLEKKTSRQQRSPCRGHFSEIVSAAGSCTGNFTKVAVSYIFNIYVTSVQR</sequence>
<feature type="non-terminal residue" evidence="1">
    <location>
        <position position="1"/>
    </location>
</feature>
<evidence type="ECO:0000313" key="1">
    <source>
        <dbReference type="EMBL" id="SBR99700.1"/>
    </source>
</evidence>
<accession>A0A1A8R0W1</accession>
<protein>
    <submittedName>
        <fullName evidence="1">Uncharacterized protein</fullName>
    </submittedName>
</protein>
<reference evidence="1" key="2">
    <citation type="submission" date="2016-06" db="EMBL/GenBank/DDBJ databases">
        <title>The genome of a short-lived fish provides insights into sex chromosome evolution and the genetic control of aging.</title>
        <authorList>
            <person name="Reichwald K."/>
            <person name="Felder M."/>
            <person name="Petzold A."/>
            <person name="Koch P."/>
            <person name="Groth M."/>
            <person name="Platzer M."/>
        </authorList>
    </citation>
    <scope>NUCLEOTIDE SEQUENCE</scope>
    <source>
        <tissue evidence="1">Brain</tissue>
    </source>
</reference>